<gene>
    <name evidence="1" type="ORF">BN2476_210006</name>
</gene>
<dbReference type="Gene3D" id="2.60.120.10">
    <property type="entry name" value="Jelly Rolls"/>
    <property type="match status" value="1"/>
</dbReference>
<dbReference type="AlphaFoldDB" id="A0A1N7RV92"/>
<sequence length="110" mass="12161">MEIVSPWTGDIHRVANAVRDQVSVSIHVYGGNIGRIERCVYSEATGQTKQFVSGYANADVYQRDILRLTTNVAKSWLDLNAGVRIVRAFDDSLPARNPAVTAFPVTQILK</sequence>
<proteinExistence type="predicted"/>
<dbReference type="OrthoDB" id="7059163at2"/>
<reference evidence="1" key="1">
    <citation type="submission" date="2016-12" db="EMBL/GenBank/DDBJ databases">
        <authorList>
            <person name="Moulin L."/>
        </authorList>
    </citation>
    <scope>NUCLEOTIDE SEQUENCE [LARGE SCALE GENOMIC DNA]</scope>
    <source>
        <strain evidence="1">STM 7183</strain>
    </source>
</reference>
<organism evidence="1 2">
    <name type="scientific">Paraburkholderia piptadeniae</name>
    <dbReference type="NCBI Taxonomy" id="1701573"/>
    <lineage>
        <taxon>Bacteria</taxon>
        <taxon>Pseudomonadati</taxon>
        <taxon>Pseudomonadota</taxon>
        <taxon>Betaproteobacteria</taxon>
        <taxon>Burkholderiales</taxon>
        <taxon>Burkholderiaceae</taxon>
        <taxon>Paraburkholderia</taxon>
    </lineage>
</organism>
<dbReference type="Proteomes" id="UP000195569">
    <property type="component" value="Unassembled WGS sequence"/>
</dbReference>
<evidence type="ECO:0000313" key="1">
    <source>
        <dbReference type="EMBL" id="SIT39031.1"/>
    </source>
</evidence>
<dbReference type="InterPro" id="IPR011051">
    <property type="entry name" value="RmlC_Cupin_sf"/>
</dbReference>
<accession>A0A1N7RV92</accession>
<dbReference type="EMBL" id="CYGY02000021">
    <property type="protein sequence ID" value="SIT39031.1"/>
    <property type="molecule type" value="Genomic_DNA"/>
</dbReference>
<comment type="caution">
    <text evidence="1">The sequence shown here is derived from an EMBL/GenBank/DDBJ whole genome shotgun (WGS) entry which is preliminary data.</text>
</comment>
<dbReference type="InterPro" id="IPR014710">
    <property type="entry name" value="RmlC-like_jellyroll"/>
</dbReference>
<evidence type="ECO:0000313" key="2">
    <source>
        <dbReference type="Proteomes" id="UP000195569"/>
    </source>
</evidence>
<dbReference type="SUPFAM" id="SSF51182">
    <property type="entry name" value="RmlC-like cupins"/>
    <property type="match status" value="1"/>
</dbReference>
<protein>
    <submittedName>
        <fullName evidence="1">Uncharacterized protein</fullName>
    </submittedName>
</protein>
<name>A0A1N7RV92_9BURK</name>
<keyword evidence="2" id="KW-1185">Reference proteome</keyword>